<protein>
    <submittedName>
        <fullName evidence="1">Uncharacterized protein</fullName>
    </submittedName>
</protein>
<name>D5CUA3_SIDLE</name>
<dbReference type="EMBL" id="CP001965">
    <property type="protein sequence ID" value="ADE10438.1"/>
    <property type="molecule type" value="Genomic_DNA"/>
</dbReference>
<accession>D5CUA3</accession>
<dbReference type="Proteomes" id="UP000001625">
    <property type="component" value="Chromosome"/>
</dbReference>
<gene>
    <name evidence="1" type="ordered locus">Slit_0196</name>
</gene>
<sequence length="93" mass="10688">MNAVERLQLAQVADYCVKFLKASGIKVLRVEGDTEQPRIIVKHNAMCDRFEGIILAYERSQHGERRYGWVYRFGCQIKWAVPAENPHKVGRAA</sequence>
<reference evidence="1 2" key="1">
    <citation type="submission" date="2010-03" db="EMBL/GenBank/DDBJ databases">
        <title>Complete sequence of Sideroxydans lithotrophicus ES-1.</title>
        <authorList>
            <consortium name="US DOE Joint Genome Institute"/>
            <person name="Lucas S."/>
            <person name="Copeland A."/>
            <person name="Lapidus A."/>
            <person name="Cheng J.-F."/>
            <person name="Bruce D."/>
            <person name="Goodwin L."/>
            <person name="Pitluck S."/>
            <person name="Munk A.C."/>
            <person name="Detter J.C."/>
            <person name="Han C."/>
            <person name="Tapia R."/>
            <person name="Larimer F."/>
            <person name="Land M."/>
            <person name="Hauser L."/>
            <person name="Kyrpides N."/>
            <person name="Ivanova N."/>
            <person name="Emerson D."/>
            <person name="Woyke T."/>
        </authorList>
    </citation>
    <scope>NUCLEOTIDE SEQUENCE [LARGE SCALE GENOMIC DNA]</scope>
    <source>
        <strain evidence="1 2">ES-1</strain>
    </source>
</reference>
<evidence type="ECO:0000313" key="2">
    <source>
        <dbReference type="Proteomes" id="UP000001625"/>
    </source>
</evidence>
<dbReference type="STRING" id="580332.Slit_0196"/>
<dbReference type="RefSeq" id="WP_013028337.1">
    <property type="nucleotide sequence ID" value="NC_013959.1"/>
</dbReference>
<dbReference type="AlphaFoldDB" id="D5CUA3"/>
<dbReference type="HOGENOM" id="CLU_2397978_0_0_4"/>
<dbReference type="KEGG" id="slt:Slit_0196"/>
<proteinExistence type="predicted"/>
<organism evidence="1 2">
    <name type="scientific">Sideroxydans lithotrophicus (strain ES-1)</name>
    <dbReference type="NCBI Taxonomy" id="580332"/>
    <lineage>
        <taxon>Bacteria</taxon>
        <taxon>Pseudomonadati</taxon>
        <taxon>Pseudomonadota</taxon>
        <taxon>Betaproteobacteria</taxon>
        <taxon>Nitrosomonadales</taxon>
        <taxon>Gallionellaceae</taxon>
        <taxon>Sideroxydans</taxon>
    </lineage>
</organism>
<evidence type="ECO:0000313" key="1">
    <source>
        <dbReference type="EMBL" id="ADE10438.1"/>
    </source>
</evidence>
<keyword evidence="2" id="KW-1185">Reference proteome</keyword>